<dbReference type="VEuPathDB" id="PiroplasmaDB:BOVATA_018170"/>
<evidence type="ECO:0000313" key="1">
    <source>
        <dbReference type="EMBL" id="GBE60324.1"/>
    </source>
</evidence>
<keyword evidence="2" id="KW-1185">Reference proteome</keyword>
<accession>A0A2H6KBG4</accession>
<dbReference type="EMBL" id="BDSA01000002">
    <property type="protein sequence ID" value="GBE60324.1"/>
    <property type="molecule type" value="Genomic_DNA"/>
</dbReference>
<protein>
    <submittedName>
        <fullName evidence="1">Glutamate synthase family protein, putative</fullName>
    </submittedName>
</protein>
<dbReference type="GeneID" id="39874094"/>
<evidence type="ECO:0000313" key="2">
    <source>
        <dbReference type="Proteomes" id="UP000236319"/>
    </source>
</evidence>
<name>A0A2H6KBG4_9APIC</name>
<dbReference type="RefSeq" id="XP_028866567.1">
    <property type="nucleotide sequence ID" value="XM_029010734.1"/>
</dbReference>
<proteinExistence type="predicted"/>
<reference evidence="1 2" key="1">
    <citation type="journal article" date="2017" name="BMC Genomics">
        <title>Whole-genome assembly of Babesia ovata and comparative genomics between closely related pathogens.</title>
        <authorList>
            <person name="Yamagishi J."/>
            <person name="Asada M."/>
            <person name="Hakimi H."/>
            <person name="Tanaka T.Q."/>
            <person name="Sugimoto C."/>
            <person name="Kawazu S."/>
        </authorList>
    </citation>
    <scope>NUCLEOTIDE SEQUENCE [LARGE SCALE GENOMIC DNA]</scope>
    <source>
        <strain evidence="1 2">Miyake</strain>
    </source>
</reference>
<sequence length="139" mass="15192">MPKLGDSIWVSKVGYRCITLCCGVDLNDQGSVYGGHAPRTFVAVRQPRIYAADMVTVLTAEHTQPVLRLEVLQADPADGRVVLLHIPVENDGQLINFRLAGRLACVPGWGGGEAVVEDCEGERHAHRNDGEDVYHYAVQ</sequence>
<comment type="caution">
    <text evidence="1">The sequence shown here is derived from an EMBL/GenBank/DDBJ whole genome shotgun (WGS) entry which is preliminary data.</text>
</comment>
<gene>
    <name evidence="1" type="ORF">BOVATA_018170</name>
</gene>
<dbReference type="Proteomes" id="UP000236319">
    <property type="component" value="Unassembled WGS sequence"/>
</dbReference>
<organism evidence="1 2">
    <name type="scientific">Babesia ovata</name>
    <dbReference type="NCBI Taxonomy" id="189622"/>
    <lineage>
        <taxon>Eukaryota</taxon>
        <taxon>Sar</taxon>
        <taxon>Alveolata</taxon>
        <taxon>Apicomplexa</taxon>
        <taxon>Aconoidasida</taxon>
        <taxon>Piroplasmida</taxon>
        <taxon>Babesiidae</taxon>
        <taxon>Babesia</taxon>
    </lineage>
</organism>
<dbReference type="AlphaFoldDB" id="A0A2H6KBG4"/>